<sequence>MTEPAEPAFEAILARLSEVVGELERGDLPLERSLALFEEGVRLARLGGTRLDDAEARVEELLAAGEAGVRTRPIDPRTTTADAPTASRPQQREPR</sequence>
<dbReference type="AlphaFoldDB" id="A0A0F6VZB2"/>
<dbReference type="KEGG" id="samy:DB32_000439"/>
<protein>
    <recommendedName>
        <fullName evidence="6">Exodeoxyribonuclease 7 small subunit</fullName>
        <ecNumber evidence="6">3.1.11.6</ecNumber>
    </recommendedName>
    <alternativeName>
        <fullName evidence="6">Exodeoxyribonuclease VII small subunit</fullName>
        <shortName evidence="6">Exonuclease VII small subunit</shortName>
    </alternativeName>
</protein>
<dbReference type="EC" id="3.1.11.6" evidence="6"/>
<comment type="catalytic activity">
    <reaction evidence="6">
        <text>Exonucleolytic cleavage in either 5'- to 3'- or 3'- to 5'-direction to yield nucleoside 5'-phosphates.</text>
        <dbReference type="EC" id="3.1.11.6"/>
    </reaction>
</comment>
<evidence type="ECO:0000256" key="5">
    <source>
        <dbReference type="ARBA" id="ARBA00022839"/>
    </source>
</evidence>
<reference evidence="8 9" key="1">
    <citation type="submission" date="2015-03" db="EMBL/GenBank/DDBJ databases">
        <title>Genome assembly of Sandaracinus amylolyticus DSM 53668.</title>
        <authorList>
            <person name="Sharma G."/>
            <person name="Subramanian S."/>
        </authorList>
    </citation>
    <scope>NUCLEOTIDE SEQUENCE [LARGE SCALE GENOMIC DNA]</scope>
    <source>
        <strain evidence="8 9">DSM 53668</strain>
    </source>
</reference>
<dbReference type="GO" id="GO:0008855">
    <property type="term" value="F:exodeoxyribonuclease VII activity"/>
    <property type="evidence" value="ECO:0007669"/>
    <property type="project" value="UniProtKB-UniRule"/>
</dbReference>
<evidence type="ECO:0000256" key="6">
    <source>
        <dbReference type="HAMAP-Rule" id="MF_00337"/>
    </source>
</evidence>
<keyword evidence="2 6" id="KW-0963">Cytoplasm</keyword>
<dbReference type="NCBIfam" id="TIGR01280">
    <property type="entry name" value="xseB"/>
    <property type="match status" value="1"/>
</dbReference>
<accession>A0A0F6VZB2</accession>
<dbReference type="GO" id="GO:0009318">
    <property type="term" value="C:exodeoxyribonuclease VII complex"/>
    <property type="evidence" value="ECO:0007669"/>
    <property type="project" value="UniProtKB-UniRule"/>
</dbReference>
<dbReference type="InterPro" id="IPR003761">
    <property type="entry name" value="Exonuc_VII_S"/>
</dbReference>
<dbReference type="GO" id="GO:0006308">
    <property type="term" value="P:DNA catabolic process"/>
    <property type="evidence" value="ECO:0007669"/>
    <property type="project" value="UniProtKB-UniRule"/>
</dbReference>
<evidence type="ECO:0000256" key="3">
    <source>
        <dbReference type="ARBA" id="ARBA00022722"/>
    </source>
</evidence>
<keyword evidence="4 6" id="KW-0378">Hydrolase</keyword>
<dbReference type="SUPFAM" id="SSF116842">
    <property type="entry name" value="XseB-like"/>
    <property type="match status" value="1"/>
</dbReference>
<dbReference type="PANTHER" id="PTHR34137">
    <property type="entry name" value="EXODEOXYRIBONUCLEASE 7 SMALL SUBUNIT"/>
    <property type="match status" value="1"/>
</dbReference>
<dbReference type="Gene3D" id="1.10.287.1040">
    <property type="entry name" value="Exonuclease VII, small subunit"/>
    <property type="match status" value="1"/>
</dbReference>
<organism evidence="8 9">
    <name type="scientific">Sandaracinus amylolyticus</name>
    <dbReference type="NCBI Taxonomy" id="927083"/>
    <lineage>
        <taxon>Bacteria</taxon>
        <taxon>Pseudomonadati</taxon>
        <taxon>Myxococcota</taxon>
        <taxon>Polyangia</taxon>
        <taxon>Polyangiales</taxon>
        <taxon>Sandaracinaceae</taxon>
        <taxon>Sandaracinus</taxon>
    </lineage>
</organism>
<comment type="subcellular location">
    <subcellularLocation>
        <location evidence="6">Cytoplasm</location>
    </subcellularLocation>
</comment>
<name>A0A0F6VZB2_9BACT</name>
<keyword evidence="5 6" id="KW-0269">Exonuclease</keyword>
<gene>
    <name evidence="6" type="primary">xseB</name>
    <name evidence="8" type="ORF">DB32_000439</name>
</gene>
<dbReference type="EMBL" id="CP011125">
    <property type="protein sequence ID" value="AKF03290.1"/>
    <property type="molecule type" value="Genomic_DNA"/>
</dbReference>
<feature type="region of interest" description="Disordered" evidence="7">
    <location>
        <begin position="65"/>
        <end position="95"/>
    </location>
</feature>
<dbReference type="Proteomes" id="UP000034883">
    <property type="component" value="Chromosome"/>
</dbReference>
<evidence type="ECO:0000256" key="1">
    <source>
        <dbReference type="ARBA" id="ARBA00009998"/>
    </source>
</evidence>
<evidence type="ECO:0000313" key="9">
    <source>
        <dbReference type="Proteomes" id="UP000034883"/>
    </source>
</evidence>
<evidence type="ECO:0000256" key="4">
    <source>
        <dbReference type="ARBA" id="ARBA00022801"/>
    </source>
</evidence>
<proteinExistence type="inferred from homology"/>
<dbReference type="InterPro" id="IPR037004">
    <property type="entry name" value="Exonuc_VII_ssu_sf"/>
</dbReference>
<evidence type="ECO:0000256" key="2">
    <source>
        <dbReference type="ARBA" id="ARBA00022490"/>
    </source>
</evidence>
<keyword evidence="3 6" id="KW-0540">Nuclease</keyword>
<comment type="function">
    <text evidence="6">Bidirectionally degrades single-stranded DNA into large acid-insoluble oligonucleotides, which are then degraded further into small acid-soluble oligonucleotides.</text>
</comment>
<dbReference type="GO" id="GO:0005829">
    <property type="term" value="C:cytosol"/>
    <property type="evidence" value="ECO:0007669"/>
    <property type="project" value="TreeGrafter"/>
</dbReference>
<keyword evidence="9" id="KW-1185">Reference proteome</keyword>
<dbReference type="Pfam" id="PF02609">
    <property type="entry name" value="Exonuc_VII_S"/>
    <property type="match status" value="1"/>
</dbReference>
<feature type="compositionally biased region" description="Low complexity" evidence="7">
    <location>
        <begin position="76"/>
        <end position="89"/>
    </location>
</feature>
<dbReference type="STRING" id="927083.DB32_000439"/>
<evidence type="ECO:0000256" key="7">
    <source>
        <dbReference type="SAM" id="MobiDB-lite"/>
    </source>
</evidence>
<comment type="similarity">
    <text evidence="1 6">Belongs to the XseB family.</text>
</comment>
<dbReference type="RefSeq" id="WP_053230744.1">
    <property type="nucleotide sequence ID" value="NZ_CP011125.1"/>
</dbReference>
<evidence type="ECO:0000313" key="8">
    <source>
        <dbReference type="EMBL" id="AKF03290.1"/>
    </source>
</evidence>
<dbReference type="HAMAP" id="MF_00337">
    <property type="entry name" value="Exonuc_7_S"/>
    <property type="match status" value="1"/>
</dbReference>
<comment type="subunit">
    <text evidence="6">Heterooligomer composed of large and small subunits.</text>
</comment>
<dbReference type="PANTHER" id="PTHR34137:SF1">
    <property type="entry name" value="EXODEOXYRIBONUCLEASE 7 SMALL SUBUNIT"/>
    <property type="match status" value="1"/>
</dbReference>